<comment type="caution">
    <text evidence="2">The sequence shown here is derived from an EMBL/GenBank/DDBJ whole genome shotgun (WGS) entry which is preliminary data.</text>
</comment>
<accession>A0ABU2CD20</accession>
<dbReference type="Proteomes" id="UP001180487">
    <property type="component" value="Unassembled WGS sequence"/>
</dbReference>
<keyword evidence="1" id="KW-1133">Transmembrane helix</keyword>
<keyword evidence="3" id="KW-1185">Reference proteome</keyword>
<gene>
    <name evidence="2" type="ORF">J2X19_003933</name>
</gene>
<dbReference type="RefSeq" id="WP_116607190.1">
    <property type="nucleotide sequence ID" value="NZ_JAVDXT010000004.1"/>
</dbReference>
<reference evidence="2 3" key="1">
    <citation type="submission" date="2023-07" db="EMBL/GenBank/DDBJ databases">
        <title>Sorghum-associated microbial communities from plants grown in Nebraska, USA.</title>
        <authorList>
            <person name="Schachtman D."/>
        </authorList>
    </citation>
    <scope>NUCLEOTIDE SEQUENCE [LARGE SCALE GENOMIC DNA]</scope>
    <source>
        <strain evidence="2 3">BE313</strain>
    </source>
</reference>
<dbReference type="Pfam" id="PF11174">
    <property type="entry name" value="DUF2970"/>
    <property type="match status" value="1"/>
</dbReference>
<evidence type="ECO:0000313" key="3">
    <source>
        <dbReference type="Proteomes" id="UP001180487"/>
    </source>
</evidence>
<proteinExistence type="predicted"/>
<protein>
    <recommendedName>
        <fullName evidence="4">DUF2970 domain-containing protein</fullName>
    </recommendedName>
</protein>
<evidence type="ECO:0000313" key="2">
    <source>
        <dbReference type="EMBL" id="MDR7379239.1"/>
    </source>
</evidence>
<evidence type="ECO:0008006" key="4">
    <source>
        <dbReference type="Google" id="ProtNLM"/>
    </source>
</evidence>
<keyword evidence="1" id="KW-0472">Membrane</keyword>
<keyword evidence="1" id="KW-0812">Transmembrane</keyword>
<dbReference type="InterPro" id="IPR021344">
    <property type="entry name" value="DUF2970"/>
</dbReference>
<name>A0ABU2CD20_9BURK</name>
<sequence length="66" mass="7092">MSAPAKSSFLRTVKAVAWSFVGIRKRSGFEDDLAKISPLHVIAVGLVAVLLIVLGLVVFVNWVVAK</sequence>
<organism evidence="2 3">
    <name type="scientific">Rhodoferax ferrireducens</name>
    <dbReference type="NCBI Taxonomy" id="192843"/>
    <lineage>
        <taxon>Bacteria</taxon>
        <taxon>Pseudomonadati</taxon>
        <taxon>Pseudomonadota</taxon>
        <taxon>Betaproteobacteria</taxon>
        <taxon>Burkholderiales</taxon>
        <taxon>Comamonadaceae</taxon>
        <taxon>Rhodoferax</taxon>
    </lineage>
</organism>
<feature type="transmembrane region" description="Helical" evidence="1">
    <location>
        <begin position="39"/>
        <end position="64"/>
    </location>
</feature>
<evidence type="ECO:0000256" key="1">
    <source>
        <dbReference type="SAM" id="Phobius"/>
    </source>
</evidence>
<dbReference type="EMBL" id="JAVDXT010000004">
    <property type="protein sequence ID" value="MDR7379239.1"/>
    <property type="molecule type" value="Genomic_DNA"/>
</dbReference>